<dbReference type="Gramene" id="PHT95526">
    <property type="protein sequence ID" value="PHT95526"/>
    <property type="gene ID" value="T459_03408"/>
</dbReference>
<dbReference type="GO" id="GO:0009451">
    <property type="term" value="P:RNA modification"/>
    <property type="evidence" value="ECO:0007669"/>
    <property type="project" value="InterPro"/>
</dbReference>
<dbReference type="PANTHER" id="PTHR47926">
    <property type="entry name" value="PENTATRICOPEPTIDE REPEAT-CONTAINING PROTEIN"/>
    <property type="match status" value="1"/>
</dbReference>
<dbReference type="AlphaFoldDB" id="A0A1U8EJ60"/>
<dbReference type="FunFam" id="1.25.40.10:FF:000364">
    <property type="entry name" value="Pentatricopeptide repeat (PPR-like) superfamily protein"/>
    <property type="match status" value="1"/>
</dbReference>
<evidence type="ECO:0000256" key="3">
    <source>
        <dbReference type="PROSITE-ProRule" id="PRU00708"/>
    </source>
</evidence>
<feature type="repeat" description="PPR" evidence="3">
    <location>
        <begin position="530"/>
        <end position="564"/>
    </location>
</feature>
<sequence>MEIDFLTAHMRNPPIFRGIFSTLYPLPRNRLIICRNEPQHCNVARVQACNASLHFNSLSCNAAHVVGQNCPEKTPQIQDSVGFSALQAVEESSKFQDSVGKKQTFQDSVGFAAAQVVEQNPTFQDSVGCTVEKKTFFEDSVGFADVQAGAVGCKVESKPIFQDSVGFAAVQAVGKSPTYQDSVGSRRLSSKELKYGAKKSLVDLGEFQDSVGFADCSSVEKSPNFQDSVGSRRLFTKELKYGRKWLVEKDDGGFLMKGKKREIKWYSEMLKDYAGKLCLKEGKALHGEMIRCGVEPDSHLWVSLINFYSKCGDLVFARNAFDLIPTRDVVSWTALIAGFIAQGYGNKGVCLFRDMRGEGIRPNEFTLATVLKGCSMCLDLEFGKQLHVEVVKGAAFSDVYVGSALVDLYAKCCELESAVKVFFSMPEQNSVSWNVLLNAYVQAGQGEEALRLFSKMSDSELRFSNYTLSTILKGCASSVNLRAGQVIHSMLVKIGSEVDDFTSCGLVDMYNKCGLQDDALKVFLRTKNPDTVAWTAMITGLDQHGQKREAIQLFCLMRQSGLRPNQFTLASVVSAAADSVDLSCCKSIHACVYKFGFDSEESVSNALIAMYMKFGSVLDGHRIFSSMNNRDIISWNSLLSGFHNNETSYEGPKIFRQLLVEGLRPNMYTLISNLRSCASLLDASLGKQVHAHAVKANLGGNIYVGTSLVDMYAKCGQLDDAEMIFYRLSEKDVFTWTVVISGYVQSDQGEKAFRCFNQMQREAIKPNEFTLSSCLRGCSRVASLDNGQQLHSMAMKSGQFSDMYVASALIDMYAKCGCIKDAESLFQNMASSDTVLWNTIIYAYSQHGLDEKALETFGTMLSEGILPDGITFIAVLSACSHLGLVKEGRRHFDSIKNGFGITPSIEHYACMVDILGRAGKFNEMEHFIEGMELAPDALIWETVLGVCKTHGNVGLAEKAATVLFKIDPKAESSYILLSNIYAAKGRWADVSKVRALMSRHGVKKEPGCSWLEIDNQVHVFLSQDASHPRLKDIHKKLEELASRITAAGYIPNTNHVLHNVSDKEKIDNLSHHSERLALAFALVSSSKNKTVRIFKNLSICGDCHEFMKLASIVTNREIVIRDIKRFHHFSHGTCSCKDYW</sequence>
<dbReference type="GO" id="GO:0003723">
    <property type="term" value="F:RNA binding"/>
    <property type="evidence" value="ECO:0007669"/>
    <property type="project" value="InterPro"/>
</dbReference>
<dbReference type="FunFam" id="1.25.40.10:FF:000227">
    <property type="entry name" value="Pentatricopeptide repeat-containing protein At3g13880"/>
    <property type="match status" value="1"/>
</dbReference>
<evidence type="ECO:0000313" key="5">
    <source>
        <dbReference type="EMBL" id="PHT95526.1"/>
    </source>
</evidence>
<keyword evidence="2" id="KW-0677">Repeat</keyword>
<dbReference type="OrthoDB" id="1902591at2759"/>
<feature type="repeat" description="PPR" evidence="3">
    <location>
        <begin position="631"/>
        <end position="665"/>
    </location>
</feature>
<proteinExistence type="inferred from homology"/>
<name>A0A1U8EJ60_CAPAN</name>
<accession>A0A1U8EJ60</accession>
<dbReference type="InterPro" id="IPR011990">
    <property type="entry name" value="TPR-like_helical_dom_sf"/>
</dbReference>
<evidence type="ECO:0000256" key="2">
    <source>
        <dbReference type="ARBA" id="ARBA00022737"/>
    </source>
</evidence>
<comment type="similarity">
    <text evidence="1">Belongs to the PPR family. PCMP-H subfamily.</text>
</comment>
<feature type="repeat" description="PPR" evidence="3">
    <location>
        <begin position="429"/>
        <end position="463"/>
    </location>
</feature>
<dbReference type="Pfam" id="PF13041">
    <property type="entry name" value="PPR_2"/>
    <property type="match status" value="5"/>
</dbReference>
<dbReference type="Pfam" id="PF01535">
    <property type="entry name" value="PPR"/>
    <property type="match status" value="2"/>
</dbReference>
<dbReference type="Pfam" id="PF20431">
    <property type="entry name" value="E_motif"/>
    <property type="match status" value="1"/>
</dbReference>
<dbReference type="STRING" id="4072.A0A1U8EJ60"/>
<evidence type="ECO:0000259" key="4">
    <source>
        <dbReference type="Pfam" id="PF14432"/>
    </source>
</evidence>
<dbReference type="FunFam" id="1.25.40.10:FF:000031">
    <property type="entry name" value="Pentatricopeptide repeat-containing protein mitochondrial"/>
    <property type="match status" value="1"/>
</dbReference>
<dbReference type="PROSITE" id="PS51375">
    <property type="entry name" value="PPR"/>
    <property type="match status" value="6"/>
</dbReference>
<feature type="repeat" description="PPR" evidence="3">
    <location>
        <begin position="328"/>
        <end position="362"/>
    </location>
</feature>
<feature type="repeat" description="PPR" evidence="3">
    <location>
        <begin position="833"/>
        <end position="867"/>
    </location>
</feature>
<reference evidence="5 6" key="1">
    <citation type="journal article" date="2014" name="Nat. Genet.">
        <title>Genome sequence of the hot pepper provides insights into the evolution of pungency in Capsicum species.</title>
        <authorList>
            <person name="Kim S."/>
            <person name="Park M."/>
            <person name="Yeom S.I."/>
            <person name="Kim Y.M."/>
            <person name="Lee J.M."/>
            <person name="Lee H.A."/>
            <person name="Seo E."/>
            <person name="Choi J."/>
            <person name="Cheong K."/>
            <person name="Kim K.T."/>
            <person name="Jung K."/>
            <person name="Lee G.W."/>
            <person name="Oh S.K."/>
            <person name="Bae C."/>
            <person name="Kim S.B."/>
            <person name="Lee H.Y."/>
            <person name="Kim S.Y."/>
            <person name="Kim M.S."/>
            <person name="Kang B.C."/>
            <person name="Jo Y.D."/>
            <person name="Yang H.B."/>
            <person name="Jeong H.J."/>
            <person name="Kang W.H."/>
            <person name="Kwon J.K."/>
            <person name="Shin C."/>
            <person name="Lim J.Y."/>
            <person name="Park J.H."/>
            <person name="Huh J.H."/>
            <person name="Kim J.S."/>
            <person name="Kim B.D."/>
            <person name="Cohen O."/>
            <person name="Paran I."/>
            <person name="Suh M.C."/>
            <person name="Lee S.B."/>
            <person name="Kim Y.K."/>
            <person name="Shin Y."/>
            <person name="Noh S.J."/>
            <person name="Park J."/>
            <person name="Seo Y.S."/>
            <person name="Kwon S.Y."/>
            <person name="Kim H.A."/>
            <person name="Park J.M."/>
            <person name="Kim H.J."/>
            <person name="Choi S.B."/>
            <person name="Bosland P.W."/>
            <person name="Reeves G."/>
            <person name="Jo S.H."/>
            <person name="Lee B.W."/>
            <person name="Cho H.T."/>
            <person name="Choi H.S."/>
            <person name="Lee M.S."/>
            <person name="Yu Y."/>
            <person name="Do Choi Y."/>
            <person name="Park B.S."/>
            <person name="van Deynze A."/>
            <person name="Ashrafi H."/>
            <person name="Hill T."/>
            <person name="Kim W.T."/>
            <person name="Pai H.S."/>
            <person name="Ahn H.K."/>
            <person name="Yeam I."/>
            <person name="Giovannoni J.J."/>
            <person name="Rose J.K."/>
            <person name="Sorensen I."/>
            <person name="Lee S.J."/>
            <person name="Kim R.W."/>
            <person name="Choi I.Y."/>
            <person name="Choi B.S."/>
            <person name="Lim J.S."/>
            <person name="Lee Y.H."/>
            <person name="Choi D."/>
        </authorList>
    </citation>
    <scope>NUCLEOTIDE SEQUENCE [LARGE SCALE GENOMIC DNA]</scope>
    <source>
        <strain evidence="6">cv. CM334</strain>
    </source>
</reference>
<dbReference type="EMBL" id="AYRZ02000001">
    <property type="protein sequence ID" value="PHT95526.1"/>
    <property type="molecule type" value="Genomic_DNA"/>
</dbReference>
<dbReference type="OMA" id="PEMDSTY"/>
<dbReference type="InterPro" id="IPR002885">
    <property type="entry name" value="PPR_rpt"/>
</dbReference>
<gene>
    <name evidence="5" type="ORF">T459_03408</name>
</gene>
<feature type="repeat" description="PPR" evidence="3">
    <location>
        <begin position="732"/>
        <end position="766"/>
    </location>
</feature>
<feature type="domain" description="DYW" evidence="4">
    <location>
        <begin position="1048"/>
        <end position="1140"/>
    </location>
</feature>
<dbReference type="NCBIfam" id="TIGR00756">
    <property type="entry name" value="PPR"/>
    <property type="match status" value="5"/>
</dbReference>
<protein>
    <recommendedName>
        <fullName evidence="4">DYW domain-containing protein</fullName>
    </recommendedName>
</protein>
<dbReference type="FunFam" id="1.25.40.10:FF:000344">
    <property type="entry name" value="Pentatricopeptide repeat-containing protein"/>
    <property type="match status" value="1"/>
</dbReference>
<dbReference type="InterPro" id="IPR046848">
    <property type="entry name" value="E_motif"/>
</dbReference>
<dbReference type="Pfam" id="PF14432">
    <property type="entry name" value="DYW_deaminase"/>
    <property type="match status" value="1"/>
</dbReference>
<organism evidence="5 6">
    <name type="scientific">Capsicum annuum</name>
    <name type="common">Capsicum pepper</name>
    <dbReference type="NCBI Taxonomy" id="4072"/>
    <lineage>
        <taxon>Eukaryota</taxon>
        <taxon>Viridiplantae</taxon>
        <taxon>Streptophyta</taxon>
        <taxon>Embryophyta</taxon>
        <taxon>Tracheophyta</taxon>
        <taxon>Spermatophyta</taxon>
        <taxon>Magnoliopsida</taxon>
        <taxon>eudicotyledons</taxon>
        <taxon>Gunneridae</taxon>
        <taxon>Pentapetalae</taxon>
        <taxon>asterids</taxon>
        <taxon>lamiids</taxon>
        <taxon>Solanales</taxon>
        <taxon>Solanaceae</taxon>
        <taxon>Solanoideae</taxon>
        <taxon>Capsiceae</taxon>
        <taxon>Capsicum</taxon>
    </lineage>
</organism>
<keyword evidence="6" id="KW-1185">Reference proteome</keyword>
<dbReference type="GO" id="GO:0008270">
    <property type="term" value="F:zinc ion binding"/>
    <property type="evidence" value="ECO:0007669"/>
    <property type="project" value="InterPro"/>
</dbReference>
<dbReference type="FunFam" id="1.25.40.10:FF:001325">
    <property type="entry name" value="Tetratricopeptide repeat (TPR)-like superfamily protein"/>
    <property type="match status" value="1"/>
</dbReference>
<dbReference type="Proteomes" id="UP000222542">
    <property type="component" value="Unassembled WGS sequence"/>
</dbReference>
<comment type="caution">
    <text evidence="5">The sequence shown here is derived from an EMBL/GenBank/DDBJ whole genome shotgun (WGS) entry which is preliminary data.</text>
</comment>
<dbReference type="PANTHER" id="PTHR47926:SF344">
    <property type="entry name" value="OS07G0636900 PROTEIN"/>
    <property type="match status" value="1"/>
</dbReference>
<evidence type="ECO:0000256" key="1">
    <source>
        <dbReference type="ARBA" id="ARBA00006643"/>
    </source>
</evidence>
<dbReference type="Gene3D" id="1.25.40.10">
    <property type="entry name" value="Tetratricopeptide repeat domain"/>
    <property type="match status" value="6"/>
</dbReference>
<dbReference type="FunFam" id="1.25.40.10:FF:000366">
    <property type="entry name" value="Pentatricopeptide (PPR) repeat-containing protein"/>
    <property type="match status" value="1"/>
</dbReference>
<dbReference type="InterPro" id="IPR032867">
    <property type="entry name" value="DYW_dom"/>
</dbReference>
<dbReference type="SMR" id="A0A1U8EJ60"/>
<evidence type="ECO:0000313" key="6">
    <source>
        <dbReference type="Proteomes" id="UP000222542"/>
    </source>
</evidence>
<reference evidence="5 6" key="2">
    <citation type="journal article" date="2017" name="Genome Biol.">
        <title>New reference genome sequences of hot pepper reveal the massive evolution of plant disease-resistance genes by retroduplication.</title>
        <authorList>
            <person name="Kim S."/>
            <person name="Park J."/>
            <person name="Yeom S.I."/>
            <person name="Kim Y.M."/>
            <person name="Seo E."/>
            <person name="Kim K.T."/>
            <person name="Kim M.S."/>
            <person name="Lee J.M."/>
            <person name="Cheong K."/>
            <person name="Shin H.S."/>
            <person name="Kim S.B."/>
            <person name="Han K."/>
            <person name="Lee J."/>
            <person name="Park M."/>
            <person name="Lee H.A."/>
            <person name="Lee H.Y."/>
            <person name="Lee Y."/>
            <person name="Oh S."/>
            <person name="Lee J.H."/>
            <person name="Choi E."/>
            <person name="Choi E."/>
            <person name="Lee S.E."/>
            <person name="Jeon J."/>
            <person name="Kim H."/>
            <person name="Choi G."/>
            <person name="Song H."/>
            <person name="Lee J."/>
            <person name="Lee S.C."/>
            <person name="Kwon J.K."/>
            <person name="Lee H.Y."/>
            <person name="Koo N."/>
            <person name="Hong Y."/>
            <person name="Kim R.W."/>
            <person name="Kang W.H."/>
            <person name="Huh J.H."/>
            <person name="Kang B.C."/>
            <person name="Yang T.J."/>
            <person name="Lee Y.H."/>
            <person name="Bennetzen J.L."/>
            <person name="Choi D."/>
        </authorList>
    </citation>
    <scope>NUCLEOTIDE SEQUENCE [LARGE SCALE GENOMIC DNA]</scope>
    <source>
        <strain evidence="6">cv. CM334</strain>
    </source>
</reference>
<dbReference type="InterPro" id="IPR046960">
    <property type="entry name" value="PPR_At4g14850-like_plant"/>
</dbReference>
<dbReference type="KEGG" id="cann:107846586"/>